<dbReference type="GO" id="GO:0043335">
    <property type="term" value="P:protein unfolding"/>
    <property type="evidence" value="ECO:0007669"/>
    <property type="project" value="TreeGrafter"/>
</dbReference>
<dbReference type="NCBIfam" id="TIGR00115">
    <property type="entry name" value="tig"/>
    <property type="match status" value="1"/>
</dbReference>
<dbReference type="Gene3D" id="3.30.70.1050">
    <property type="entry name" value="Trigger factor ribosome-binding domain"/>
    <property type="match status" value="1"/>
</dbReference>
<evidence type="ECO:0000256" key="3">
    <source>
        <dbReference type="ARBA" id="ARBA00013194"/>
    </source>
</evidence>
<evidence type="ECO:0000256" key="13">
    <source>
        <dbReference type="RuleBase" id="RU003914"/>
    </source>
</evidence>
<keyword evidence="11" id="KW-0963">Cytoplasm</keyword>
<evidence type="ECO:0000256" key="7">
    <source>
        <dbReference type="ARBA" id="ARBA00023186"/>
    </source>
</evidence>
<keyword evidence="5 11" id="KW-0132">Cell division</keyword>
<dbReference type="GO" id="GO:0015031">
    <property type="term" value="P:protein transport"/>
    <property type="evidence" value="ECO:0007669"/>
    <property type="project" value="UniProtKB-UniRule"/>
</dbReference>
<evidence type="ECO:0000256" key="8">
    <source>
        <dbReference type="ARBA" id="ARBA00023235"/>
    </source>
</evidence>
<evidence type="ECO:0000256" key="1">
    <source>
        <dbReference type="ARBA" id="ARBA00000971"/>
    </source>
</evidence>
<evidence type="ECO:0000256" key="10">
    <source>
        <dbReference type="ARBA" id="ARBA00029986"/>
    </source>
</evidence>
<proteinExistence type="inferred from homology"/>
<dbReference type="FunFam" id="3.10.50.40:FF:000001">
    <property type="entry name" value="Trigger factor"/>
    <property type="match status" value="1"/>
</dbReference>
<evidence type="ECO:0000256" key="2">
    <source>
        <dbReference type="ARBA" id="ARBA00005464"/>
    </source>
</evidence>
<dbReference type="InterPro" id="IPR036611">
    <property type="entry name" value="Trigger_fac_ribosome-bd_sf"/>
</dbReference>
<comment type="catalytic activity">
    <reaction evidence="1 11 12">
        <text>[protein]-peptidylproline (omega=180) = [protein]-peptidylproline (omega=0)</text>
        <dbReference type="Rhea" id="RHEA:16237"/>
        <dbReference type="Rhea" id="RHEA-COMP:10747"/>
        <dbReference type="Rhea" id="RHEA-COMP:10748"/>
        <dbReference type="ChEBI" id="CHEBI:83833"/>
        <dbReference type="ChEBI" id="CHEBI:83834"/>
        <dbReference type="EC" id="5.2.1.8"/>
    </reaction>
</comment>
<dbReference type="HAMAP" id="MF_00303">
    <property type="entry name" value="Trigger_factor_Tig"/>
    <property type="match status" value="1"/>
</dbReference>
<evidence type="ECO:0000313" key="15">
    <source>
        <dbReference type="EMBL" id="OHV96821.1"/>
    </source>
</evidence>
<dbReference type="InterPro" id="IPR046357">
    <property type="entry name" value="PPIase_dom_sf"/>
</dbReference>
<comment type="subcellular location">
    <subcellularLocation>
        <location evidence="11">Cytoplasm</location>
    </subcellularLocation>
    <text evidence="11">About half TF is bound to the ribosome near the polypeptide exit tunnel while the other half is free in the cytoplasm.</text>
</comment>
<comment type="function">
    <text evidence="11">Involved in protein export. Acts as a chaperone by maintaining the newly synthesized protein in an open conformation. Functions as a peptidyl-prolyl cis-trans isomerase.</text>
</comment>
<dbReference type="Gene3D" id="1.10.3120.10">
    <property type="entry name" value="Trigger factor, C-terminal domain"/>
    <property type="match status" value="1"/>
</dbReference>
<keyword evidence="7 11" id="KW-0143">Chaperone</keyword>
<evidence type="ECO:0000313" key="16">
    <source>
        <dbReference type="Proteomes" id="UP000179840"/>
    </source>
</evidence>
<evidence type="ECO:0000256" key="5">
    <source>
        <dbReference type="ARBA" id="ARBA00022618"/>
    </source>
</evidence>
<comment type="similarity">
    <text evidence="2 11 13">Belongs to the FKBP-type PPIase family. Tig subfamily.</text>
</comment>
<keyword evidence="8 11" id="KW-0413">Isomerase</keyword>
<evidence type="ECO:0000256" key="4">
    <source>
        <dbReference type="ARBA" id="ARBA00016902"/>
    </source>
</evidence>
<accession>A0A1S1UAS7</accession>
<dbReference type="AlphaFoldDB" id="A0A1S1UAS7"/>
<dbReference type="PANTHER" id="PTHR30560">
    <property type="entry name" value="TRIGGER FACTOR CHAPERONE AND PEPTIDYL-PROLYL CIS/TRANS ISOMERASE"/>
    <property type="match status" value="1"/>
</dbReference>
<dbReference type="EMBL" id="LFKP01000008">
    <property type="protein sequence ID" value="OHV96821.1"/>
    <property type="molecule type" value="Genomic_DNA"/>
</dbReference>
<reference evidence="15 16" key="1">
    <citation type="submission" date="2015-06" db="EMBL/GenBank/DDBJ databases">
        <title>Draft genome sequencing of a biphenyl-degrading bacterium, Janthinobacterium lividum MEG1.</title>
        <authorList>
            <person name="Shimodaira J."/>
            <person name="Hatta T."/>
        </authorList>
    </citation>
    <scope>NUCLEOTIDE SEQUENCE [LARGE SCALE GENOMIC DNA]</scope>
    <source>
        <strain evidence="15 16">MEG1</strain>
    </source>
</reference>
<dbReference type="InterPro" id="IPR008881">
    <property type="entry name" value="Trigger_fac_ribosome-bd_bac"/>
</dbReference>
<dbReference type="InterPro" id="IPR037041">
    <property type="entry name" value="Trigger_fac_C_sf"/>
</dbReference>
<gene>
    <name evidence="11" type="primary">tig</name>
    <name evidence="15" type="ORF">AKG95_14215</name>
</gene>
<keyword evidence="6 11" id="KW-0697">Rotamase</keyword>
<feature type="domain" description="PPIase FKBP-type" evidence="14">
    <location>
        <begin position="171"/>
        <end position="231"/>
    </location>
</feature>
<dbReference type="InterPro" id="IPR027304">
    <property type="entry name" value="Trigger_fact/SurA_dom_sf"/>
</dbReference>
<dbReference type="Gene3D" id="3.10.50.40">
    <property type="match status" value="1"/>
</dbReference>
<dbReference type="InterPro" id="IPR005215">
    <property type="entry name" value="Trig_fac"/>
</dbReference>
<dbReference type="GO" id="GO:0051083">
    <property type="term" value="P:'de novo' cotranslational protein folding"/>
    <property type="evidence" value="ECO:0007669"/>
    <property type="project" value="TreeGrafter"/>
</dbReference>
<dbReference type="RefSeq" id="WP_071078369.1">
    <property type="nucleotide sequence ID" value="NZ_LFKP01000008.1"/>
</dbReference>
<organism evidence="15 16">
    <name type="scientific">Janthinobacterium lividum</name>
    <dbReference type="NCBI Taxonomy" id="29581"/>
    <lineage>
        <taxon>Bacteria</taxon>
        <taxon>Pseudomonadati</taxon>
        <taxon>Pseudomonadota</taxon>
        <taxon>Betaproteobacteria</taxon>
        <taxon>Burkholderiales</taxon>
        <taxon>Oxalobacteraceae</taxon>
        <taxon>Janthinobacterium</taxon>
    </lineage>
</organism>
<dbReference type="PROSITE" id="PS50059">
    <property type="entry name" value="FKBP_PPIASE"/>
    <property type="match status" value="1"/>
</dbReference>
<dbReference type="GO" id="GO:0043022">
    <property type="term" value="F:ribosome binding"/>
    <property type="evidence" value="ECO:0007669"/>
    <property type="project" value="TreeGrafter"/>
</dbReference>
<comment type="domain">
    <text evidence="11">Consists of 3 domains; the N-terminus binds the ribosome, the middle domain has PPIase activity, while the C-terminus has intrinsic chaperone activity on its own.</text>
</comment>
<dbReference type="Pfam" id="PF05697">
    <property type="entry name" value="Trigger_N"/>
    <property type="match status" value="1"/>
</dbReference>
<keyword evidence="9 11" id="KW-0131">Cell cycle</keyword>
<dbReference type="Proteomes" id="UP000179840">
    <property type="component" value="Unassembled WGS sequence"/>
</dbReference>
<evidence type="ECO:0000256" key="9">
    <source>
        <dbReference type="ARBA" id="ARBA00023306"/>
    </source>
</evidence>
<dbReference type="PANTHER" id="PTHR30560:SF3">
    <property type="entry name" value="TRIGGER FACTOR-LIKE PROTEIN TIG, CHLOROPLASTIC"/>
    <property type="match status" value="1"/>
</dbReference>
<dbReference type="SUPFAM" id="SSF102735">
    <property type="entry name" value="Trigger factor ribosome-binding domain"/>
    <property type="match status" value="1"/>
</dbReference>
<evidence type="ECO:0000256" key="6">
    <source>
        <dbReference type="ARBA" id="ARBA00023110"/>
    </source>
</evidence>
<dbReference type="Pfam" id="PF05698">
    <property type="entry name" value="Trigger_C"/>
    <property type="match status" value="1"/>
</dbReference>
<dbReference type="EC" id="5.2.1.8" evidence="3 11"/>
<evidence type="ECO:0000256" key="12">
    <source>
        <dbReference type="PROSITE-ProRule" id="PRU00277"/>
    </source>
</evidence>
<evidence type="ECO:0000259" key="14">
    <source>
        <dbReference type="PROSITE" id="PS50059"/>
    </source>
</evidence>
<dbReference type="InterPro" id="IPR008880">
    <property type="entry name" value="Trigger_fac_C"/>
</dbReference>
<dbReference type="PIRSF" id="PIRSF003095">
    <property type="entry name" value="Trigger_factor"/>
    <property type="match status" value="1"/>
</dbReference>
<sequence>MATAVETLGKLERRITISFPLTDVRTEVEKRLKVQARTAKAPGFRPGKVPLKMVAAQYGYQIESEVLNDKVGRAFNDAANENNLRVAGFPNIVPKEEAAEGQLAFDATFEVYPEVAIGDLTAVEIETVQADVSEAEIDKTIDILRKQRVHFHTKGEAGEHGDGGEPIAANGDRVTVDFVGSIDGVEFPGGKAEGYAFVLGEGRMLPEFEAATLGLKVGESKTFPLSFPEDYHGKDVAGKTASFTITLQKLEWAHLPEVDAEFAKSLGVADGDLAKMREDIKVNLQREVAGRVKARNKEAVMDALIKVAELDVPKTLIAQDSERLAEMTRQDMAQRGMNVKDVPFPAELFAEKAERRVRLGLILSQLVGDNNLQATPEQVKAQIEDFAQSYEDPREVLKYYYSDRRRLGEIEALVLEENVVTYVLGLSKVTTKAVAFDELMGSNAQA</sequence>
<name>A0A1S1UAS7_9BURK</name>
<dbReference type="GO" id="GO:0005737">
    <property type="term" value="C:cytoplasm"/>
    <property type="evidence" value="ECO:0007669"/>
    <property type="project" value="UniProtKB-SubCell"/>
</dbReference>
<dbReference type="SUPFAM" id="SSF54534">
    <property type="entry name" value="FKBP-like"/>
    <property type="match status" value="1"/>
</dbReference>
<dbReference type="InterPro" id="IPR001179">
    <property type="entry name" value="PPIase_FKBP_dom"/>
</dbReference>
<dbReference type="SUPFAM" id="SSF109998">
    <property type="entry name" value="Triger factor/SurA peptide-binding domain-like"/>
    <property type="match status" value="1"/>
</dbReference>
<protein>
    <recommendedName>
        <fullName evidence="4 11">Trigger factor</fullName>
        <shortName evidence="11">TF</shortName>
        <ecNumber evidence="3 11">5.2.1.8</ecNumber>
    </recommendedName>
    <alternativeName>
        <fullName evidence="10 11">PPIase</fullName>
    </alternativeName>
</protein>
<dbReference type="GO" id="GO:0044183">
    <property type="term" value="F:protein folding chaperone"/>
    <property type="evidence" value="ECO:0007669"/>
    <property type="project" value="TreeGrafter"/>
</dbReference>
<comment type="caution">
    <text evidence="15">The sequence shown here is derived from an EMBL/GenBank/DDBJ whole genome shotgun (WGS) entry which is preliminary data.</text>
</comment>
<dbReference type="GO" id="GO:0051301">
    <property type="term" value="P:cell division"/>
    <property type="evidence" value="ECO:0007669"/>
    <property type="project" value="UniProtKB-KW"/>
</dbReference>
<dbReference type="GO" id="GO:0003755">
    <property type="term" value="F:peptidyl-prolyl cis-trans isomerase activity"/>
    <property type="evidence" value="ECO:0007669"/>
    <property type="project" value="UniProtKB-UniRule"/>
</dbReference>
<dbReference type="Pfam" id="PF00254">
    <property type="entry name" value="FKBP_C"/>
    <property type="match status" value="1"/>
</dbReference>
<evidence type="ECO:0000256" key="11">
    <source>
        <dbReference type="HAMAP-Rule" id="MF_00303"/>
    </source>
</evidence>